<dbReference type="AlphaFoldDB" id="M7BS25"/>
<evidence type="ECO:0000313" key="2">
    <source>
        <dbReference type="Proteomes" id="UP000031443"/>
    </source>
</evidence>
<proteinExistence type="predicted"/>
<dbReference type="EMBL" id="KB519138">
    <property type="protein sequence ID" value="EMP38565.1"/>
    <property type="molecule type" value="Genomic_DNA"/>
</dbReference>
<evidence type="ECO:0000313" key="1">
    <source>
        <dbReference type="EMBL" id="EMP38565.1"/>
    </source>
</evidence>
<reference evidence="2" key="1">
    <citation type="journal article" date="2013" name="Nat. Genet.">
        <title>The draft genomes of soft-shell turtle and green sea turtle yield insights into the development and evolution of the turtle-specific body plan.</title>
        <authorList>
            <person name="Wang Z."/>
            <person name="Pascual-Anaya J."/>
            <person name="Zadissa A."/>
            <person name="Li W."/>
            <person name="Niimura Y."/>
            <person name="Huang Z."/>
            <person name="Li C."/>
            <person name="White S."/>
            <person name="Xiong Z."/>
            <person name="Fang D."/>
            <person name="Wang B."/>
            <person name="Ming Y."/>
            <person name="Chen Y."/>
            <person name="Zheng Y."/>
            <person name="Kuraku S."/>
            <person name="Pignatelli M."/>
            <person name="Herrero J."/>
            <person name="Beal K."/>
            <person name="Nozawa M."/>
            <person name="Li Q."/>
            <person name="Wang J."/>
            <person name="Zhang H."/>
            <person name="Yu L."/>
            <person name="Shigenobu S."/>
            <person name="Wang J."/>
            <person name="Liu J."/>
            <person name="Flicek P."/>
            <person name="Searle S."/>
            <person name="Wang J."/>
            <person name="Kuratani S."/>
            <person name="Yin Y."/>
            <person name="Aken B."/>
            <person name="Zhang G."/>
            <person name="Irie N."/>
        </authorList>
    </citation>
    <scope>NUCLEOTIDE SEQUENCE [LARGE SCALE GENOMIC DNA]</scope>
</reference>
<dbReference type="Proteomes" id="UP000031443">
    <property type="component" value="Unassembled WGS sequence"/>
</dbReference>
<sequence length="181" mass="19742">MEATADNLFKLFFRAGAILLSADGAVELLTIVIERPLLLPLCSPALAADGAVGRKNWSSDHRFHCHSALLVVSQVLYMSIIIGRFRCNSALLLLSRHTTASVQPLSCCVLAADGAVGLQNWSSNHRFPCNSALLQTPYHGKHGAHSYHHGSYEHCKHLVHYHAVYAESEPAKACEEATAAW</sequence>
<name>M7BS25_CHEMY</name>
<organism evidence="1 2">
    <name type="scientific">Chelonia mydas</name>
    <name type="common">Green sea-turtle</name>
    <name type="synonym">Chelonia agassizi</name>
    <dbReference type="NCBI Taxonomy" id="8469"/>
    <lineage>
        <taxon>Eukaryota</taxon>
        <taxon>Metazoa</taxon>
        <taxon>Chordata</taxon>
        <taxon>Craniata</taxon>
        <taxon>Vertebrata</taxon>
        <taxon>Euteleostomi</taxon>
        <taxon>Archelosauria</taxon>
        <taxon>Testudinata</taxon>
        <taxon>Testudines</taxon>
        <taxon>Cryptodira</taxon>
        <taxon>Durocryptodira</taxon>
        <taxon>Americhelydia</taxon>
        <taxon>Chelonioidea</taxon>
        <taxon>Cheloniidae</taxon>
        <taxon>Chelonia</taxon>
    </lineage>
</organism>
<keyword evidence="2" id="KW-1185">Reference proteome</keyword>
<protein>
    <submittedName>
        <fullName evidence="1">Uncharacterized protein</fullName>
    </submittedName>
</protein>
<accession>M7BS25</accession>
<gene>
    <name evidence="1" type="ORF">UY3_04209</name>
</gene>